<keyword evidence="4" id="KW-0520">NAD</keyword>
<dbReference type="Gene3D" id="3.40.50.720">
    <property type="entry name" value="NAD(P)-binding Rossmann-like Domain"/>
    <property type="match status" value="1"/>
</dbReference>
<dbReference type="InterPro" id="IPR036291">
    <property type="entry name" value="NAD(P)-bd_dom_sf"/>
</dbReference>
<dbReference type="InterPro" id="IPR006176">
    <property type="entry name" value="3-OHacyl-CoA_DH_NAD-bd"/>
</dbReference>
<comment type="pathway">
    <text evidence="1">Lipid metabolism; fatty acid beta-oxidation.</text>
</comment>
<protein>
    <submittedName>
        <fullName evidence="9">3-hydroxybutyryl-CoA dehydrogenase</fullName>
    </submittedName>
</protein>
<keyword evidence="2" id="KW-0276">Fatty acid metabolism</keyword>
<dbReference type="PIRSF" id="PIRSF000105">
    <property type="entry name" value="HCDH"/>
    <property type="match status" value="1"/>
</dbReference>
<dbReference type="Proteomes" id="UP000634043">
    <property type="component" value="Unassembled WGS sequence"/>
</dbReference>
<dbReference type="PANTHER" id="PTHR43561">
    <property type="match status" value="1"/>
</dbReference>
<organism evidence="9 10">
    <name type="scientific">Pontibacter amylolyticus</name>
    <dbReference type="NCBI Taxonomy" id="1424080"/>
    <lineage>
        <taxon>Bacteria</taxon>
        <taxon>Pseudomonadati</taxon>
        <taxon>Bacteroidota</taxon>
        <taxon>Cytophagia</taxon>
        <taxon>Cytophagales</taxon>
        <taxon>Hymenobacteraceae</taxon>
        <taxon>Pontibacter</taxon>
    </lineage>
</organism>
<keyword evidence="3" id="KW-0560">Oxidoreductase</keyword>
<name>A0ABQ1WDI0_9BACT</name>
<keyword evidence="5" id="KW-0443">Lipid metabolism</keyword>
<dbReference type="InterPro" id="IPR013328">
    <property type="entry name" value="6PGD_dom2"/>
</dbReference>
<dbReference type="SUPFAM" id="SSF48179">
    <property type="entry name" value="6-phosphogluconate dehydrogenase C-terminal domain-like"/>
    <property type="match status" value="1"/>
</dbReference>
<comment type="caution">
    <text evidence="9">The sequence shown here is derived from an EMBL/GenBank/DDBJ whole genome shotgun (WGS) entry which is preliminary data.</text>
</comment>
<gene>
    <name evidence="9" type="ORF">GCM10011323_32260</name>
</gene>
<accession>A0ABQ1WDI0</accession>
<dbReference type="PANTHER" id="PTHR43561:SF3">
    <property type="entry name" value="HYDROXYACYL-COENZYME A DEHYDROGENASE, MITOCHONDRIAL"/>
    <property type="match status" value="1"/>
</dbReference>
<dbReference type="InterPro" id="IPR006108">
    <property type="entry name" value="3HC_DH_C"/>
</dbReference>
<evidence type="ECO:0000256" key="5">
    <source>
        <dbReference type="ARBA" id="ARBA00023098"/>
    </source>
</evidence>
<evidence type="ECO:0000256" key="6">
    <source>
        <dbReference type="ARBA" id="ARBA00049556"/>
    </source>
</evidence>
<evidence type="ECO:0000313" key="10">
    <source>
        <dbReference type="Proteomes" id="UP000634043"/>
    </source>
</evidence>
<evidence type="ECO:0000256" key="1">
    <source>
        <dbReference type="ARBA" id="ARBA00005005"/>
    </source>
</evidence>
<feature type="domain" description="3-hydroxyacyl-CoA dehydrogenase NAD binding" evidence="8">
    <location>
        <begin position="5"/>
        <end position="184"/>
    </location>
</feature>
<reference evidence="10" key="1">
    <citation type="journal article" date="2019" name="Int. J. Syst. Evol. Microbiol.">
        <title>The Global Catalogue of Microorganisms (GCM) 10K type strain sequencing project: providing services to taxonomists for standard genome sequencing and annotation.</title>
        <authorList>
            <consortium name="The Broad Institute Genomics Platform"/>
            <consortium name="The Broad Institute Genome Sequencing Center for Infectious Disease"/>
            <person name="Wu L."/>
            <person name="Ma J."/>
        </authorList>
    </citation>
    <scope>NUCLEOTIDE SEQUENCE [LARGE SCALE GENOMIC DNA]</scope>
    <source>
        <strain evidence="10">CGMCC 1.12749</strain>
    </source>
</reference>
<dbReference type="SUPFAM" id="SSF51735">
    <property type="entry name" value="NAD(P)-binding Rossmann-fold domains"/>
    <property type="match status" value="1"/>
</dbReference>
<dbReference type="Pfam" id="PF02737">
    <property type="entry name" value="3HCDH_N"/>
    <property type="match status" value="1"/>
</dbReference>
<sequence>MKIKNVAVAGTGVLGSQIAFQTAFKGFEVSAYDINDEALEKAKERFNVLKERYQEDKYGTKEKVDAAYNRISLFTDLAKAVENADLVIEAVPEVLSIKQDFYKELSRVAKKETIFASNSSTMTPSQLVGFTDRPEKYLHLHFANEIWKLNIAEIMKHEGTSPEVFDEVIAFAKAIGMVPIPLHKEQPGYVLNTLLVPHLKAAMQMVVDGVAEPEVVDKTWMISTGAPLGPFAFLDIIGPNTPYNLYKAWGDAGDEVSARVAGWLKKEYLDKGRMGKANGKGVYTYPNPAYEKPDFLK</sequence>
<dbReference type="InterPro" id="IPR008927">
    <property type="entry name" value="6-PGluconate_DH-like_C_sf"/>
</dbReference>
<evidence type="ECO:0000313" key="9">
    <source>
        <dbReference type="EMBL" id="GGG26143.1"/>
    </source>
</evidence>
<dbReference type="InterPro" id="IPR052242">
    <property type="entry name" value="Mito_3-hydroxyacyl-CoA_DH"/>
</dbReference>
<evidence type="ECO:0000259" key="7">
    <source>
        <dbReference type="Pfam" id="PF00725"/>
    </source>
</evidence>
<comment type="catalytic activity">
    <reaction evidence="6">
        <text>a (3S)-3-hydroxyacyl-CoA + NAD(+) = a 3-oxoacyl-CoA + NADH + H(+)</text>
        <dbReference type="Rhea" id="RHEA:22432"/>
        <dbReference type="ChEBI" id="CHEBI:15378"/>
        <dbReference type="ChEBI" id="CHEBI:57318"/>
        <dbReference type="ChEBI" id="CHEBI:57540"/>
        <dbReference type="ChEBI" id="CHEBI:57945"/>
        <dbReference type="ChEBI" id="CHEBI:90726"/>
        <dbReference type="EC" id="1.1.1.35"/>
    </reaction>
</comment>
<keyword evidence="10" id="KW-1185">Reference proteome</keyword>
<dbReference type="RefSeq" id="WP_188502578.1">
    <property type="nucleotide sequence ID" value="NZ_BMFP01000007.1"/>
</dbReference>
<dbReference type="NCBIfam" id="NF006143">
    <property type="entry name" value="PRK08293.1"/>
    <property type="match status" value="1"/>
</dbReference>
<feature type="domain" description="3-hydroxyacyl-CoA dehydrogenase C-terminal" evidence="7">
    <location>
        <begin position="188"/>
        <end position="285"/>
    </location>
</feature>
<evidence type="ECO:0000256" key="2">
    <source>
        <dbReference type="ARBA" id="ARBA00022832"/>
    </source>
</evidence>
<dbReference type="Gene3D" id="1.10.1040.10">
    <property type="entry name" value="N-(1-d-carboxylethyl)-l-norvaline Dehydrogenase, domain 2"/>
    <property type="match status" value="1"/>
</dbReference>
<proteinExistence type="predicted"/>
<evidence type="ECO:0000256" key="4">
    <source>
        <dbReference type="ARBA" id="ARBA00023027"/>
    </source>
</evidence>
<evidence type="ECO:0000256" key="3">
    <source>
        <dbReference type="ARBA" id="ARBA00023002"/>
    </source>
</evidence>
<dbReference type="EMBL" id="BMFP01000007">
    <property type="protein sequence ID" value="GGG26143.1"/>
    <property type="molecule type" value="Genomic_DNA"/>
</dbReference>
<dbReference type="Pfam" id="PF00725">
    <property type="entry name" value="3HCDH"/>
    <property type="match status" value="1"/>
</dbReference>
<dbReference type="InterPro" id="IPR022694">
    <property type="entry name" value="3-OHacyl-CoA_DH"/>
</dbReference>
<evidence type="ECO:0000259" key="8">
    <source>
        <dbReference type="Pfam" id="PF02737"/>
    </source>
</evidence>